<dbReference type="InterPro" id="IPR009003">
    <property type="entry name" value="Peptidase_S1_PA"/>
</dbReference>
<organism evidence="9 10">
    <name type="scientific">Anopheles dirus</name>
    <dbReference type="NCBI Taxonomy" id="7168"/>
    <lineage>
        <taxon>Eukaryota</taxon>
        <taxon>Metazoa</taxon>
        <taxon>Ecdysozoa</taxon>
        <taxon>Arthropoda</taxon>
        <taxon>Hexapoda</taxon>
        <taxon>Insecta</taxon>
        <taxon>Pterygota</taxon>
        <taxon>Neoptera</taxon>
        <taxon>Endopterygota</taxon>
        <taxon>Diptera</taxon>
        <taxon>Nematocera</taxon>
        <taxon>Culicoidea</taxon>
        <taxon>Culicidae</taxon>
        <taxon>Anophelinae</taxon>
        <taxon>Anopheles</taxon>
    </lineage>
</organism>
<dbReference type="InterPro" id="IPR022700">
    <property type="entry name" value="CLIP"/>
</dbReference>
<feature type="domain" description="Peptidase S1" evidence="7">
    <location>
        <begin position="1"/>
        <end position="216"/>
    </location>
</feature>
<proteinExistence type="inferred from homology"/>
<feature type="domain" description="Peptidase S1" evidence="7">
    <location>
        <begin position="516"/>
        <end position="764"/>
    </location>
</feature>
<dbReference type="PROSITE" id="PS00134">
    <property type="entry name" value="TRYPSIN_HIS"/>
    <property type="match status" value="1"/>
</dbReference>
<evidence type="ECO:0000313" key="10">
    <source>
        <dbReference type="Proteomes" id="UP000075884"/>
    </source>
</evidence>
<reference evidence="10" key="1">
    <citation type="submission" date="2013-03" db="EMBL/GenBank/DDBJ databases">
        <title>The Genome Sequence of Anopheles dirus WRAIR2.</title>
        <authorList>
            <consortium name="The Broad Institute Genomics Platform"/>
            <person name="Neafsey D.E."/>
            <person name="Walton C."/>
            <person name="Walker B."/>
            <person name="Young S.K."/>
            <person name="Zeng Q."/>
            <person name="Gargeya S."/>
            <person name="Fitzgerald M."/>
            <person name="Haas B."/>
            <person name="Abouelleil A."/>
            <person name="Allen A.W."/>
            <person name="Alvarado L."/>
            <person name="Arachchi H.M."/>
            <person name="Berlin A.M."/>
            <person name="Chapman S.B."/>
            <person name="Gainer-Dewar J."/>
            <person name="Goldberg J."/>
            <person name="Griggs A."/>
            <person name="Gujja S."/>
            <person name="Hansen M."/>
            <person name="Howarth C."/>
            <person name="Imamovic A."/>
            <person name="Ireland A."/>
            <person name="Larimer J."/>
            <person name="McCowan C."/>
            <person name="Murphy C."/>
            <person name="Pearson M."/>
            <person name="Poon T.W."/>
            <person name="Priest M."/>
            <person name="Roberts A."/>
            <person name="Saif S."/>
            <person name="Shea T."/>
            <person name="Sisk P."/>
            <person name="Sykes S."/>
            <person name="Wortman J."/>
            <person name="Nusbaum C."/>
            <person name="Birren B."/>
        </authorList>
    </citation>
    <scope>NUCLEOTIDE SEQUENCE [LARGE SCALE GENOMIC DNA]</scope>
    <source>
        <strain evidence="10">WRAIR2</strain>
    </source>
</reference>
<dbReference type="SMART" id="SM00020">
    <property type="entry name" value="Tryp_SPc"/>
    <property type="match status" value="2"/>
</dbReference>
<dbReference type="Gene3D" id="3.30.1640.30">
    <property type="match status" value="1"/>
</dbReference>
<dbReference type="PRINTS" id="PR00722">
    <property type="entry name" value="CHYMOTRYPSIN"/>
</dbReference>
<evidence type="ECO:0000256" key="3">
    <source>
        <dbReference type="ARBA" id="ARBA00022801"/>
    </source>
</evidence>
<dbReference type="GO" id="GO:0004252">
    <property type="term" value="F:serine-type endopeptidase activity"/>
    <property type="evidence" value="ECO:0007669"/>
    <property type="project" value="InterPro"/>
</dbReference>
<dbReference type="Proteomes" id="UP000075884">
    <property type="component" value="Unassembled WGS sequence"/>
</dbReference>
<reference evidence="9" key="2">
    <citation type="submission" date="2020-05" db="UniProtKB">
        <authorList>
            <consortium name="EnsemblMetazoa"/>
        </authorList>
    </citation>
    <scope>IDENTIFICATION</scope>
    <source>
        <strain evidence="9">WRAIR2</strain>
    </source>
</reference>
<dbReference type="InterPro" id="IPR038565">
    <property type="entry name" value="CLIP_sf"/>
</dbReference>
<dbReference type="Gene3D" id="2.40.10.10">
    <property type="entry name" value="Trypsin-like serine proteases"/>
    <property type="match status" value="3"/>
</dbReference>
<feature type="domain" description="Clip" evidence="8">
    <location>
        <begin position="137"/>
        <end position="184"/>
    </location>
</feature>
<dbReference type="STRING" id="7168.A0A182NVH6"/>
<dbReference type="AlphaFoldDB" id="A0A182NVH6"/>
<dbReference type="Pfam" id="PF00089">
    <property type="entry name" value="Trypsin"/>
    <property type="match status" value="3"/>
</dbReference>
<dbReference type="SUPFAM" id="SSF50494">
    <property type="entry name" value="Trypsin-like serine proteases"/>
    <property type="match status" value="3"/>
</dbReference>
<dbReference type="InterPro" id="IPR001314">
    <property type="entry name" value="Peptidase_S1A"/>
</dbReference>
<sequence>MPVIVRMGTSNLLAPENPEVVQDRKIKKIIVHPMYRKSHKYDDIALLEVSSPFQFDDDLQPTCLNSNPSDLADSVTLLAAGWGFTEKGDSPQALLRTNLSTVAVEDAPGMRHVAATVLLLVAISSGVLCQGLYGGDSCELRDGSSGVCTVATECPWFLEVIVKNKRFADRVSCGFDGLAEVICCKSNGTSRPSGVRSRLACEKVPKYASRLTFHIINGEEAEDGEFPFMAVLGYPTEEGAQNVSYRCGASLISTDYLLTAAHCIPTSDRPTVALLGTNNLAPGNSGVLVGIKAFFPHPEYRSNRNYHDIALVQLDRHLENEPDVHPICLYDDLNDLPEETVISAEGYGIIDLDRNLRSNQLMKVNLTTVPWQKCNQSFADTRLQKKMLDSDRLSLRRRPMVGDLLTLTMLAIMGCSVLCMTSDQIMLEPDDMMYEGDSCELQNKMRGICRPANQCAWAMQRPWPTTEFVTCSFNMSLPIVCCPLELNTRIIGPVAKRISEVQCEQFPNATSLSDHILNGVVAQFGEFPHMAALAYPQTQAKPSDPSHLFLCGASLISSRFLLTAAHCLKDRPAFARLGVLELQPSRIVDEPIDIEILNMTLHPDYNPITFHNDIALLELAKPVSGDFPYVDPICLYTSADELDTKQTLSVQGWGTQESGETAKRLMKANVTIVSREECTGLLPRNRRTREGLHLGQLCALGRDERNRTITDTCQGDSGGPIELIVDGRHYLVGITSNGYNCGSSIPGIYTKVAYYLNWIESIVWPST</sequence>
<dbReference type="CDD" id="cd00190">
    <property type="entry name" value="Tryp_SPc"/>
    <property type="match status" value="2"/>
</dbReference>
<accession>A0A182NVH6</accession>
<evidence type="ECO:0000259" key="8">
    <source>
        <dbReference type="PROSITE" id="PS51888"/>
    </source>
</evidence>
<dbReference type="InterPro" id="IPR001254">
    <property type="entry name" value="Trypsin_dom"/>
</dbReference>
<dbReference type="VEuPathDB" id="VectorBase:ADIR011677"/>
<dbReference type="GO" id="GO:0006508">
    <property type="term" value="P:proteolysis"/>
    <property type="evidence" value="ECO:0007669"/>
    <property type="project" value="UniProtKB-KW"/>
</dbReference>
<feature type="domain" description="Peptidase S1" evidence="7">
    <location>
        <begin position="215"/>
        <end position="521"/>
    </location>
</feature>
<evidence type="ECO:0000313" key="9">
    <source>
        <dbReference type="EnsemblMetazoa" id="ADIR011677-PA"/>
    </source>
</evidence>
<protein>
    <recommendedName>
        <fullName evidence="11">Peptidase S1 domain-containing protein</fullName>
    </recommendedName>
</protein>
<keyword evidence="1" id="KW-0645">Protease</keyword>
<evidence type="ECO:0000259" key="7">
    <source>
        <dbReference type="PROSITE" id="PS50240"/>
    </source>
</evidence>
<evidence type="ECO:0000256" key="4">
    <source>
        <dbReference type="ARBA" id="ARBA00022825"/>
    </source>
</evidence>
<dbReference type="InterPro" id="IPR043504">
    <property type="entry name" value="Peptidase_S1_PA_chymotrypsin"/>
</dbReference>
<dbReference type="InterPro" id="IPR018114">
    <property type="entry name" value="TRYPSIN_HIS"/>
</dbReference>
<dbReference type="PROSITE" id="PS51888">
    <property type="entry name" value="CLIP"/>
    <property type="match status" value="1"/>
</dbReference>
<keyword evidence="10" id="KW-1185">Reference proteome</keyword>
<dbReference type="SMART" id="SM00680">
    <property type="entry name" value="CLIP"/>
    <property type="match status" value="2"/>
</dbReference>
<evidence type="ECO:0000256" key="1">
    <source>
        <dbReference type="ARBA" id="ARBA00022670"/>
    </source>
</evidence>
<dbReference type="PROSITE" id="PS50240">
    <property type="entry name" value="TRYPSIN_DOM"/>
    <property type="match status" value="3"/>
</dbReference>
<evidence type="ECO:0000256" key="6">
    <source>
        <dbReference type="ARBA" id="ARBA00024195"/>
    </source>
</evidence>
<comment type="similarity">
    <text evidence="6">Belongs to the peptidase S1 family. CLIP subfamily.</text>
</comment>
<dbReference type="PANTHER" id="PTHR24252:SF7">
    <property type="entry name" value="HYALIN"/>
    <property type="match status" value="1"/>
</dbReference>
<keyword evidence="4" id="KW-0720">Serine protease</keyword>
<dbReference type="EnsemblMetazoa" id="ADIR011677-RA">
    <property type="protein sequence ID" value="ADIR011677-PA"/>
    <property type="gene ID" value="ADIR011677"/>
</dbReference>
<name>A0A182NVH6_9DIPT</name>
<evidence type="ECO:0000256" key="5">
    <source>
        <dbReference type="ARBA" id="ARBA00023157"/>
    </source>
</evidence>
<evidence type="ECO:0008006" key="11">
    <source>
        <dbReference type="Google" id="ProtNLM"/>
    </source>
</evidence>
<evidence type="ECO:0000256" key="2">
    <source>
        <dbReference type="ARBA" id="ARBA00022729"/>
    </source>
</evidence>
<keyword evidence="2" id="KW-0732">Signal</keyword>
<dbReference type="PANTHER" id="PTHR24252">
    <property type="entry name" value="ACROSIN-RELATED"/>
    <property type="match status" value="1"/>
</dbReference>
<keyword evidence="3" id="KW-0378">Hydrolase</keyword>
<keyword evidence="5" id="KW-1015">Disulfide bond</keyword>